<dbReference type="PANTHER" id="PTHR11799">
    <property type="entry name" value="PARAOXONASE"/>
    <property type="match status" value="1"/>
</dbReference>
<dbReference type="Proteomes" id="UP000182658">
    <property type="component" value="Unassembled WGS sequence"/>
</dbReference>
<keyword evidence="1" id="KW-0732">Signal</keyword>
<evidence type="ECO:0000313" key="2">
    <source>
        <dbReference type="EMBL" id="OIW27051.1"/>
    </source>
</evidence>
<dbReference type="InParanoid" id="A0A1J7IIF4"/>
<dbReference type="Gene3D" id="2.120.10.30">
    <property type="entry name" value="TolB, C-terminal domain"/>
    <property type="match status" value="1"/>
</dbReference>
<dbReference type="OrthoDB" id="5307922at2759"/>
<dbReference type="InterPro" id="IPR051288">
    <property type="entry name" value="Serum_paraoxonase/arylesterase"/>
</dbReference>
<keyword evidence="3" id="KW-1185">Reference proteome</keyword>
<proteinExistence type="predicted"/>
<dbReference type="InterPro" id="IPR011042">
    <property type="entry name" value="6-blade_b-propeller_TolB-like"/>
</dbReference>
<feature type="chain" id="PRO_5012859979" description="Calcium-dependent phosphotriesterase" evidence="1">
    <location>
        <begin position="24"/>
        <end position="418"/>
    </location>
</feature>
<dbReference type="PANTHER" id="PTHR11799:SF20">
    <property type="entry name" value="SMP-30_GLUCONOLACTONASE_LRE-LIKE REGION DOMAIN-CONTAINING PROTEIN"/>
    <property type="match status" value="1"/>
</dbReference>
<dbReference type="SUPFAM" id="SSF63829">
    <property type="entry name" value="Calcium-dependent phosphotriesterase"/>
    <property type="match status" value="1"/>
</dbReference>
<sequence>MPGVITSRVGLAIVLALAVLTQLKPIRDLATLVQLGYGFGKTIQPVSDFPYQCRRIHHPLLQACEDMWLSERGRKLYLACSDPYARLQWFPSVDHYNLSGRSQKDAIVVLDVDQPGILAASDSVTVQRLETRDYRGVADDGLLDLNGFTGVDMGNGVVRLLLVNNRASIDPATGVYAADQASVGVNATVEVFEHIDRGGSRQILSHLRTMASPNISTPNRVAAFGSEGFYITNDHGKVKSGGVSNPLRTSGQAMLGKGDVTYCSYDNGCSIVSSSHYYPNGLLLHSDGRLYVPSSARGGVQVYQPQPNGSLQKLADVDAFYAIDNLSEDRNGDIFAAAFPTGVKNQAYVKSPFGPVPPSTVLRIRNSHSGYQWEKVLEDRDGEVLPAATVVVHDASTGRLFLSGASSPFITYCDPKEV</sequence>
<dbReference type="EMBL" id="KV875100">
    <property type="protein sequence ID" value="OIW27051.1"/>
    <property type="molecule type" value="Genomic_DNA"/>
</dbReference>
<evidence type="ECO:0008006" key="4">
    <source>
        <dbReference type="Google" id="ProtNLM"/>
    </source>
</evidence>
<dbReference type="AlphaFoldDB" id="A0A1J7IIF4"/>
<organism evidence="2 3">
    <name type="scientific">Coniochaeta ligniaria NRRL 30616</name>
    <dbReference type="NCBI Taxonomy" id="1408157"/>
    <lineage>
        <taxon>Eukaryota</taxon>
        <taxon>Fungi</taxon>
        <taxon>Dikarya</taxon>
        <taxon>Ascomycota</taxon>
        <taxon>Pezizomycotina</taxon>
        <taxon>Sordariomycetes</taxon>
        <taxon>Sordariomycetidae</taxon>
        <taxon>Coniochaetales</taxon>
        <taxon>Coniochaetaceae</taxon>
        <taxon>Coniochaeta</taxon>
    </lineage>
</organism>
<name>A0A1J7IIF4_9PEZI</name>
<gene>
    <name evidence="2" type="ORF">CONLIGDRAFT_656277</name>
</gene>
<reference evidence="2 3" key="1">
    <citation type="submission" date="2016-10" db="EMBL/GenBank/DDBJ databases">
        <title>Draft genome sequence of Coniochaeta ligniaria NRRL30616, a lignocellulolytic fungus for bioabatement of inhibitors in plant biomass hydrolysates.</title>
        <authorList>
            <consortium name="DOE Joint Genome Institute"/>
            <person name="Jimenez D.J."/>
            <person name="Hector R.E."/>
            <person name="Riley R."/>
            <person name="Sun H."/>
            <person name="Grigoriev I.V."/>
            <person name="Van Elsas J.D."/>
            <person name="Nichols N.N."/>
        </authorList>
    </citation>
    <scope>NUCLEOTIDE SEQUENCE [LARGE SCALE GENOMIC DNA]</scope>
    <source>
        <strain evidence="2 3">NRRL 30616</strain>
    </source>
</reference>
<protein>
    <recommendedName>
        <fullName evidence="4">Calcium-dependent phosphotriesterase</fullName>
    </recommendedName>
</protein>
<evidence type="ECO:0000313" key="3">
    <source>
        <dbReference type="Proteomes" id="UP000182658"/>
    </source>
</evidence>
<evidence type="ECO:0000256" key="1">
    <source>
        <dbReference type="SAM" id="SignalP"/>
    </source>
</evidence>
<accession>A0A1J7IIF4</accession>
<feature type="signal peptide" evidence="1">
    <location>
        <begin position="1"/>
        <end position="23"/>
    </location>
</feature>